<name>A0AA90JXA4_9ACTN</name>
<evidence type="ECO:0000313" key="1">
    <source>
        <dbReference type="EMBL" id="MDI5969911.1"/>
    </source>
</evidence>
<gene>
    <name evidence="1" type="ORF">POF50_011280</name>
</gene>
<comment type="caution">
    <text evidence="1">The sequence shown here is derived from an EMBL/GenBank/DDBJ whole genome shotgun (WGS) entry which is preliminary data.</text>
</comment>
<dbReference type="RefSeq" id="WP_271313039.1">
    <property type="nucleotide sequence ID" value="NZ_JABXJJ020000012.1"/>
</dbReference>
<dbReference type="Gene3D" id="1.25.40.10">
    <property type="entry name" value="Tetratricopeptide repeat domain"/>
    <property type="match status" value="1"/>
</dbReference>
<organism evidence="1">
    <name type="scientific">Streptantibioticus silvisoli</name>
    <dbReference type="NCBI Taxonomy" id="2705255"/>
    <lineage>
        <taxon>Bacteria</taxon>
        <taxon>Bacillati</taxon>
        <taxon>Actinomycetota</taxon>
        <taxon>Actinomycetes</taxon>
        <taxon>Kitasatosporales</taxon>
        <taxon>Streptomycetaceae</taxon>
        <taxon>Streptantibioticus</taxon>
    </lineage>
</organism>
<dbReference type="InterPro" id="IPR011990">
    <property type="entry name" value="TPR-like_helical_dom_sf"/>
</dbReference>
<proteinExistence type="predicted"/>
<evidence type="ECO:0008006" key="2">
    <source>
        <dbReference type="Google" id="ProtNLM"/>
    </source>
</evidence>
<reference evidence="1" key="1">
    <citation type="submission" date="2023-05" db="EMBL/GenBank/DDBJ databases">
        <title>Streptantibioticus silvisoli sp. nov., acidotolerant actinomycetes 1 from pine litter.</title>
        <authorList>
            <person name="Swiecimska M."/>
            <person name="Golinska P."/>
            <person name="Sangal V."/>
            <person name="Wachnowicz B."/>
            <person name="Goodfellow M."/>
        </authorList>
    </citation>
    <scope>NUCLEOTIDE SEQUENCE</scope>
    <source>
        <strain evidence="1">SL13</strain>
    </source>
</reference>
<dbReference type="SUPFAM" id="SSF48452">
    <property type="entry name" value="TPR-like"/>
    <property type="match status" value="1"/>
</dbReference>
<dbReference type="EMBL" id="JABXJJ020000012">
    <property type="protein sequence ID" value="MDI5969911.1"/>
    <property type="molecule type" value="Genomic_DNA"/>
</dbReference>
<dbReference type="AlphaFoldDB" id="A0AA90JXA4"/>
<accession>A0AA90JXA4</accession>
<protein>
    <recommendedName>
        <fullName evidence="2">XRE family transcriptional regulator</fullName>
    </recommendedName>
</protein>
<sequence length="426" mass="46198">MPKPNTTFRRLREQEWKASRTEAAQKIIAKSVELGEPVECSARTIAFWEDGETACPRAIYQRVLHALTGRSAAELGFTPPWTAAAPVPAAEAPPQEIDMNRRHLLLAAGAAVLLPVIDADRPGGRLGDPHVTALLDAEQRLYDQDRAHGSAQLNREATAALHRAHDWLRHGRYDETTGRRLHTATGMLSVAAGWLALDSGRTADARSLYTEALVSARQADDSGLEAHAFACLSLLATSAGRPREAVATAEAAQRAAAGLGSPRWLSLLHMREARAWALQGDRTLTERALVHAYDLFAHGSTDADPAWLEFYVPGELAGLESLCRADLGQHERASAGAEQAVMLFSADHTRNRALYTADIALHHARKPAPDLDAAADAAHRTLAYLTDVRSERLERSLRDITGTLTPHKSVTAVADYLAAYREAVPA</sequence>